<dbReference type="PROSITE" id="PS50011">
    <property type="entry name" value="PROTEIN_KINASE_DOM"/>
    <property type="match status" value="1"/>
</dbReference>
<proteinExistence type="predicted"/>
<reference evidence="9" key="1">
    <citation type="journal article" date="2019" name="Int. J. Syst. Evol. Microbiol.">
        <title>The Global Catalogue of Microorganisms (GCM) 10K type strain sequencing project: providing services to taxonomists for standard genome sequencing and annotation.</title>
        <authorList>
            <consortium name="The Broad Institute Genomics Platform"/>
            <consortium name="The Broad Institute Genome Sequencing Center for Infectious Disease"/>
            <person name="Wu L."/>
            <person name="Ma J."/>
        </authorList>
    </citation>
    <scope>NUCLEOTIDE SEQUENCE [LARGE SCALE GENOMIC DNA]</scope>
    <source>
        <strain evidence="9">JCM 16924</strain>
    </source>
</reference>
<evidence type="ECO:0000256" key="3">
    <source>
        <dbReference type="ARBA" id="ARBA00022777"/>
    </source>
</evidence>
<dbReference type="Proteomes" id="UP001500456">
    <property type="component" value="Unassembled WGS sequence"/>
</dbReference>
<dbReference type="InterPro" id="IPR000719">
    <property type="entry name" value="Prot_kinase_dom"/>
</dbReference>
<protein>
    <recommendedName>
        <fullName evidence="7">Protein kinase domain-containing protein</fullName>
    </recommendedName>
</protein>
<dbReference type="InterPro" id="IPR017441">
    <property type="entry name" value="Protein_kinase_ATP_BS"/>
</dbReference>
<evidence type="ECO:0000256" key="1">
    <source>
        <dbReference type="ARBA" id="ARBA00022679"/>
    </source>
</evidence>
<dbReference type="InterPro" id="IPR008271">
    <property type="entry name" value="Ser/Thr_kinase_AS"/>
</dbReference>
<feature type="region of interest" description="Disordered" evidence="6">
    <location>
        <begin position="388"/>
        <end position="441"/>
    </location>
</feature>
<evidence type="ECO:0000256" key="6">
    <source>
        <dbReference type="SAM" id="MobiDB-lite"/>
    </source>
</evidence>
<feature type="region of interest" description="Disordered" evidence="6">
    <location>
        <begin position="298"/>
        <end position="334"/>
    </location>
</feature>
<feature type="compositionally biased region" description="Low complexity" evidence="6">
    <location>
        <begin position="402"/>
        <end position="425"/>
    </location>
</feature>
<keyword evidence="1" id="KW-0808">Transferase</keyword>
<dbReference type="Gene3D" id="3.30.200.20">
    <property type="entry name" value="Phosphorylase Kinase, domain 1"/>
    <property type="match status" value="1"/>
</dbReference>
<keyword evidence="9" id="KW-1185">Reference proteome</keyword>
<name>A0ABP7RIU7_9ACTN</name>
<dbReference type="PROSITE" id="PS00108">
    <property type="entry name" value="PROTEIN_KINASE_ST"/>
    <property type="match status" value="1"/>
</dbReference>
<evidence type="ECO:0000313" key="8">
    <source>
        <dbReference type="EMBL" id="GAA3998206.1"/>
    </source>
</evidence>
<organism evidence="8 9">
    <name type="scientific">Streptomyces plumbiresistens</name>
    <dbReference type="NCBI Taxonomy" id="511811"/>
    <lineage>
        <taxon>Bacteria</taxon>
        <taxon>Bacillati</taxon>
        <taxon>Actinomycetota</taxon>
        <taxon>Actinomycetes</taxon>
        <taxon>Kitasatosporales</taxon>
        <taxon>Streptomycetaceae</taxon>
        <taxon>Streptomyces</taxon>
    </lineage>
</organism>
<dbReference type="Gene3D" id="1.10.510.10">
    <property type="entry name" value="Transferase(Phosphotransferase) domain 1"/>
    <property type="match status" value="1"/>
</dbReference>
<accession>A0ABP7RIU7</accession>
<evidence type="ECO:0000313" key="9">
    <source>
        <dbReference type="Proteomes" id="UP001500456"/>
    </source>
</evidence>
<dbReference type="CDD" id="cd14014">
    <property type="entry name" value="STKc_PknB_like"/>
    <property type="match status" value="1"/>
</dbReference>
<feature type="binding site" evidence="5">
    <location>
        <position position="43"/>
    </location>
    <ligand>
        <name>ATP</name>
        <dbReference type="ChEBI" id="CHEBI:30616"/>
    </ligand>
</feature>
<keyword evidence="3" id="KW-0418">Kinase</keyword>
<dbReference type="PANTHER" id="PTHR43289">
    <property type="entry name" value="MITOGEN-ACTIVATED PROTEIN KINASE KINASE KINASE 20-RELATED"/>
    <property type="match status" value="1"/>
</dbReference>
<dbReference type="PROSITE" id="PS00107">
    <property type="entry name" value="PROTEIN_KINASE_ATP"/>
    <property type="match status" value="1"/>
</dbReference>
<evidence type="ECO:0000256" key="5">
    <source>
        <dbReference type="PROSITE-ProRule" id="PRU10141"/>
    </source>
</evidence>
<dbReference type="Pfam" id="PF00069">
    <property type="entry name" value="Pkinase"/>
    <property type="match status" value="1"/>
</dbReference>
<comment type="caution">
    <text evidence="8">The sequence shown here is derived from an EMBL/GenBank/DDBJ whole genome shotgun (WGS) entry which is preliminary data.</text>
</comment>
<evidence type="ECO:0000259" key="7">
    <source>
        <dbReference type="PROSITE" id="PS50011"/>
    </source>
</evidence>
<dbReference type="SUPFAM" id="SSF56112">
    <property type="entry name" value="Protein kinase-like (PK-like)"/>
    <property type="match status" value="1"/>
</dbReference>
<keyword evidence="4 5" id="KW-0067">ATP-binding</keyword>
<dbReference type="EMBL" id="BAAAZX010000010">
    <property type="protein sequence ID" value="GAA3998206.1"/>
    <property type="molecule type" value="Genomic_DNA"/>
</dbReference>
<dbReference type="SMART" id="SM00220">
    <property type="entry name" value="S_TKc"/>
    <property type="match status" value="1"/>
</dbReference>
<evidence type="ECO:0000256" key="2">
    <source>
        <dbReference type="ARBA" id="ARBA00022741"/>
    </source>
</evidence>
<feature type="domain" description="Protein kinase" evidence="7">
    <location>
        <begin position="15"/>
        <end position="270"/>
    </location>
</feature>
<keyword evidence="2 5" id="KW-0547">Nucleotide-binding</keyword>
<sequence>MRPLTSDDPEEIGGHRLLARLGAGGMGVVYLARTAGGALVALKTIRAEHAADPVFRTRFRREVTAVRGLTGRWLVPVVAADTEGREPWLATEFVPGPSLAEAVDGLGALPVAAVRTLGSRLADALTAVHDAGVVHRDVKPGNILLALDGPRLIDFGIAHAAGATALTAPDAVVGTPGFLAPEQAQARAGEVGPASDVFALGCVLAYAASGRRPFGSGSAAGVLFRTVHEEPDLTDVPGELRALAGRCLAKDPAERPTAREVAAALRDPRVSLSRQISEGREEGSLPPAVLRMVAERSARALDVPTPQRSPRQPTSGDAADDDPAPSASQDARPPTRRRVLLMGSAAASVVAVGGGVTAYLAGRGSNGGSDGALPVHTLGFQADLSGPNKADAWHRSAGRGLPWSSTTRARASRSASPWTRSTTGARRPEPSRRPGASPRPR</sequence>
<evidence type="ECO:0000256" key="4">
    <source>
        <dbReference type="ARBA" id="ARBA00022840"/>
    </source>
</evidence>
<gene>
    <name evidence="8" type="ORF">GCM10022232_39370</name>
</gene>
<dbReference type="PANTHER" id="PTHR43289:SF34">
    <property type="entry name" value="SERINE_THREONINE-PROTEIN KINASE YBDM-RELATED"/>
    <property type="match status" value="1"/>
</dbReference>
<dbReference type="InterPro" id="IPR011009">
    <property type="entry name" value="Kinase-like_dom_sf"/>
</dbReference>